<reference evidence="2" key="1">
    <citation type="submission" date="2016-10" db="EMBL/GenBank/DDBJ databases">
        <authorList>
            <person name="Varghese N."/>
            <person name="Submissions S."/>
        </authorList>
    </citation>
    <scope>NUCLEOTIDE SEQUENCE [LARGE SCALE GENOMIC DNA]</scope>
    <source>
        <strain evidence="2">XJ109</strain>
    </source>
</reference>
<protein>
    <recommendedName>
        <fullName evidence="3">Nucleoid associated protein NdpA</fullName>
    </recommendedName>
</protein>
<keyword evidence="2" id="KW-1185">Reference proteome</keyword>
<dbReference type="EMBL" id="FOUZ01000006">
    <property type="protein sequence ID" value="SFN08223.1"/>
    <property type="molecule type" value="Genomic_DNA"/>
</dbReference>
<gene>
    <name evidence="1" type="ORF">SAMN05421738_106131</name>
</gene>
<dbReference type="RefSeq" id="WP_092907982.1">
    <property type="nucleotide sequence ID" value="NZ_FOUZ01000006.1"/>
</dbReference>
<dbReference type="OrthoDB" id="9153118at2"/>
<evidence type="ECO:0000313" key="1">
    <source>
        <dbReference type="EMBL" id="SFN08223.1"/>
    </source>
</evidence>
<dbReference type="InterPro" id="IPR007358">
    <property type="entry name" value="Nucleoid_associated_NdpA"/>
</dbReference>
<name>A0A1I4W404_9FLAO</name>
<sequence length="349" mass="41556">MIDVKNAYIAHISLQKVGHKVREEANIFADKTLEYDESKEEQLIPFLLNPFKKSLEINHFTHYTEKLEFNVLYNQCAQMFEEKVDFIDFSQEVLSHLYEKSLHPQIKTGEVFVTLFENMMFDGIPCRGIGIYKLENKKKFLRFDESKGLDYNIWKGYKLEGIDKACMILDVHKEEGFRVFSIDDKNVESEYWKKSFLEIDLIKDNNYHTKKYMELITDFSNDFLLDKTDKKQQAEFISNSINVLNSNEFVTNEIIEDQVLKPFELIDEFKEYKKDYSENNRVEFVESFEVSVPTLMKESKKIKSEIKLDTKINIKLDLTNPDAAEEYLERGFDEDKKMFYYKVYFNTEQ</sequence>
<dbReference type="Proteomes" id="UP000199149">
    <property type="component" value="Unassembled WGS sequence"/>
</dbReference>
<dbReference type="AlphaFoldDB" id="A0A1I4W404"/>
<dbReference type="Pfam" id="PF04245">
    <property type="entry name" value="NA37"/>
    <property type="match status" value="1"/>
</dbReference>
<evidence type="ECO:0000313" key="2">
    <source>
        <dbReference type="Proteomes" id="UP000199149"/>
    </source>
</evidence>
<dbReference type="GO" id="GO:0009295">
    <property type="term" value="C:nucleoid"/>
    <property type="evidence" value="ECO:0007669"/>
    <property type="project" value="InterPro"/>
</dbReference>
<accession>A0A1I4W404</accession>
<dbReference type="STRING" id="684065.SAMN05421738_106131"/>
<proteinExistence type="predicted"/>
<evidence type="ECO:0008006" key="3">
    <source>
        <dbReference type="Google" id="ProtNLM"/>
    </source>
</evidence>
<organism evidence="1 2">
    <name type="scientific">Algoriella xinjiangensis</name>
    <dbReference type="NCBI Taxonomy" id="684065"/>
    <lineage>
        <taxon>Bacteria</taxon>
        <taxon>Pseudomonadati</taxon>
        <taxon>Bacteroidota</taxon>
        <taxon>Flavobacteriia</taxon>
        <taxon>Flavobacteriales</taxon>
        <taxon>Weeksellaceae</taxon>
        <taxon>Algoriella</taxon>
    </lineage>
</organism>